<proteinExistence type="predicted"/>
<evidence type="ECO:0000313" key="3">
    <source>
        <dbReference type="Proteomes" id="UP000324222"/>
    </source>
</evidence>
<name>A0A5B7H4G7_PORTR</name>
<protein>
    <submittedName>
        <fullName evidence="2">Uncharacterized protein</fullName>
    </submittedName>
</protein>
<keyword evidence="1" id="KW-1133">Transmembrane helix</keyword>
<gene>
    <name evidence="2" type="ORF">E2C01_058916</name>
</gene>
<evidence type="ECO:0000256" key="1">
    <source>
        <dbReference type="SAM" id="Phobius"/>
    </source>
</evidence>
<dbReference type="AlphaFoldDB" id="A0A5B7H4G7"/>
<accession>A0A5B7H4G7</accession>
<organism evidence="2 3">
    <name type="scientific">Portunus trituberculatus</name>
    <name type="common">Swimming crab</name>
    <name type="synonym">Neptunus trituberculatus</name>
    <dbReference type="NCBI Taxonomy" id="210409"/>
    <lineage>
        <taxon>Eukaryota</taxon>
        <taxon>Metazoa</taxon>
        <taxon>Ecdysozoa</taxon>
        <taxon>Arthropoda</taxon>
        <taxon>Crustacea</taxon>
        <taxon>Multicrustacea</taxon>
        <taxon>Malacostraca</taxon>
        <taxon>Eumalacostraca</taxon>
        <taxon>Eucarida</taxon>
        <taxon>Decapoda</taxon>
        <taxon>Pleocyemata</taxon>
        <taxon>Brachyura</taxon>
        <taxon>Eubrachyura</taxon>
        <taxon>Portunoidea</taxon>
        <taxon>Portunidae</taxon>
        <taxon>Portuninae</taxon>
        <taxon>Portunus</taxon>
    </lineage>
</organism>
<keyword evidence="1" id="KW-0472">Membrane</keyword>
<comment type="caution">
    <text evidence="2">The sequence shown here is derived from an EMBL/GenBank/DDBJ whole genome shotgun (WGS) entry which is preliminary data.</text>
</comment>
<reference evidence="2 3" key="1">
    <citation type="submission" date="2019-05" db="EMBL/GenBank/DDBJ databases">
        <title>Another draft genome of Portunus trituberculatus and its Hox gene families provides insights of decapod evolution.</title>
        <authorList>
            <person name="Jeong J.-H."/>
            <person name="Song I."/>
            <person name="Kim S."/>
            <person name="Choi T."/>
            <person name="Kim D."/>
            <person name="Ryu S."/>
            <person name="Kim W."/>
        </authorList>
    </citation>
    <scope>NUCLEOTIDE SEQUENCE [LARGE SCALE GENOMIC DNA]</scope>
    <source>
        <tissue evidence="2">Muscle</tissue>
    </source>
</reference>
<dbReference type="Proteomes" id="UP000324222">
    <property type="component" value="Unassembled WGS sequence"/>
</dbReference>
<keyword evidence="1" id="KW-0812">Transmembrane</keyword>
<evidence type="ECO:0000313" key="2">
    <source>
        <dbReference type="EMBL" id="MPC64796.1"/>
    </source>
</evidence>
<dbReference type="EMBL" id="VSRR010022591">
    <property type="protein sequence ID" value="MPC64796.1"/>
    <property type="molecule type" value="Genomic_DNA"/>
</dbReference>
<keyword evidence="3" id="KW-1185">Reference proteome</keyword>
<sequence length="102" mass="11371">MCCTLEVINERCLIDREVRDVNTGCWYTRNSKAFSALMALFPQVCVAVTVAGMGTTAATEDQKRVKLRDGSPLGPIFYQPQKIALNGSQRRAVYTFDLFLSC</sequence>
<feature type="transmembrane region" description="Helical" evidence="1">
    <location>
        <begin position="36"/>
        <end position="58"/>
    </location>
</feature>